<dbReference type="Pfam" id="PF00356">
    <property type="entry name" value="LacI"/>
    <property type="match status" value="1"/>
</dbReference>
<dbReference type="InterPro" id="IPR010982">
    <property type="entry name" value="Lambda_DNA-bd_dom_sf"/>
</dbReference>
<keyword evidence="6" id="KW-1185">Reference proteome</keyword>
<dbReference type="Gene3D" id="3.40.50.2300">
    <property type="match status" value="2"/>
</dbReference>
<dbReference type="Gene3D" id="1.10.260.40">
    <property type="entry name" value="lambda repressor-like DNA-binding domains"/>
    <property type="match status" value="1"/>
</dbReference>
<evidence type="ECO:0000256" key="2">
    <source>
        <dbReference type="ARBA" id="ARBA00023125"/>
    </source>
</evidence>
<dbReference type="CDD" id="cd06267">
    <property type="entry name" value="PBP1_LacI_sugar_binding-like"/>
    <property type="match status" value="1"/>
</dbReference>
<dbReference type="Pfam" id="PF13377">
    <property type="entry name" value="Peripla_BP_3"/>
    <property type="match status" value="1"/>
</dbReference>
<gene>
    <name evidence="5" type="ORF">JOE66_000921</name>
</gene>
<keyword evidence="1" id="KW-0805">Transcription regulation</keyword>
<dbReference type="EMBL" id="JAFBBU010000001">
    <property type="protein sequence ID" value="MBM7471287.1"/>
    <property type="molecule type" value="Genomic_DNA"/>
</dbReference>
<name>A0ABS2L2H7_9MICO</name>
<keyword evidence="3" id="KW-0804">Transcription</keyword>
<evidence type="ECO:0000256" key="1">
    <source>
        <dbReference type="ARBA" id="ARBA00023015"/>
    </source>
</evidence>
<dbReference type="CDD" id="cd01392">
    <property type="entry name" value="HTH_LacI"/>
    <property type="match status" value="1"/>
</dbReference>
<dbReference type="PROSITE" id="PS50932">
    <property type="entry name" value="HTH_LACI_2"/>
    <property type="match status" value="1"/>
</dbReference>
<dbReference type="RefSeq" id="WP_205107164.1">
    <property type="nucleotide sequence ID" value="NZ_BAAAHT010000013.1"/>
</dbReference>
<dbReference type="InterPro" id="IPR000843">
    <property type="entry name" value="HTH_LacI"/>
</dbReference>
<evidence type="ECO:0000256" key="3">
    <source>
        <dbReference type="ARBA" id="ARBA00023163"/>
    </source>
</evidence>
<dbReference type="PANTHER" id="PTHR30146:SF109">
    <property type="entry name" value="HTH-TYPE TRANSCRIPTIONAL REGULATOR GALS"/>
    <property type="match status" value="1"/>
</dbReference>
<evidence type="ECO:0000259" key="4">
    <source>
        <dbReference type="PROSITE" id="PS50932"/>
    </source>
</evidence>
<protein>
    <submittedName>
        <fullName evidence="5">LacI family transcriptional regulator</fullName>
    </submittedName>
</protein>
<dbReference type="Proteomes" id="UP000776164">
    <property type="component" value="Unassembled WGS sequence"/>
</dbReference>
<keyword evidence="2" id="KW-0238">DNA-binding</keyword>
<accession>A0ABS2L2H7</accession>
<sequence length="322" mass="34496">MTRDQVAQRAGVSTAVVSYVINDGPRRVSDDARARVLAAIAELGYQRDGVARMLAMGRSLSIALVVPDIGIPYFGRVANSISTLASAQGYQLLVGTTNWDLDVERTHLRALAERRVEGIILMSVDPSQDFAQFSTLGIPVAIVDRPEFAVEGSAAATEHLIGHGHRTIGMIGASIEFIANRRRRDGWLMAMHSAGLQTPDDLMVSADFSSRGGYEGVGRLLTSRPDITALYVSSDLQAIGTLRRLHELGIRVPEDLALMTSDATDIAEFAVPSISSLAQPELDIAEIALDAVLGAGAEGVKHIDVLGYELVLRESCGCTTTR</sequence>
<reference evidence="5 6" key="1">
    <citation type="submission" date="2021-01" db="EMBL/GenBank/DDBJ databases">
        <title>Sequencing the genomes of 1000 actinobacteria strains.</title>
        <authorList>
            <person name="Klenk H.-P."/>
        </authorList>
    </citation>
    <scope>NUCLEOTIDE SEQUENCE [LARGE SCALE GENOMIC DNA]</scope>
    <source>
        <strain evidence="5 6">DSM 13057</strain>
    </source>
</reference>
<dbReference type="PANTHER" id="PTHR30146">
    <property type="entry name" value="LACI-RELATED TRANSCRIPTIONAL REPRESSOR"/>
    <property type="match status" value="1"/>
</dbReference>
<feature type="domain" description="HTH lacI-type" evidence="4">
    <location>
        <begin position="1"/>
        <end position="56"/>
    </location>
</feature>
<evidence type="ECO:0000313" key="5">
    <source>
        <dbReference type="EMBL" id="MBM7471287.1"/>
    </source>
</evidence>
<dbReference type="InterPro" id="IPR028082">
    <property type="entry name" value="Peripla_BP_I"/>
</dbReference>
<dbReference type="SMART" id="SM00354">
    <property type="entry name" value="HTH_LACI"/>
    <property type="match status" value="1"/>
</dbReference>
<organism evidence="5 6">
    <name type="scientific">Subtercola frigoramans</name>
    <dbReference type="NCBI Taxonomy" id="120298"/>
    <lineage>
        <taxon>Bacteria</taxon>
        <taxon>Bacillati</taxon>
        <taxon>Actinomycetota</taxon>
        <taxon>Actinomycetes</taxon>
        <taxon>Micrococcales</taxon>
        <taxon>Microbacteriaceae</taxon>
        <taxon>Subtercola</taxon>
    </lineage>
</organism>
<dbReference type="SUPFAM" id="SSF53822">
    <property type="entry name" value="Periplasmic binding protein-like I"/>
    <property type="match status" value="1"/>
</dbReference>
<proteinExistence type="predicted"/>
<dbReference type="SUPFAM" id="SSF47413">
    <property type="entry name" value="lambda repressor-like DNA-binding domains"/>
    <property type="match status" value="1"/>
</dbReference>
<evidence type="ECO:0000313" key="6">
    <source>
        <dbReference type="Proteomes" id="UP000776164"/>
    </source>
</evidence>
<dbReference type="InterPro" id="IPR046335">
    <property type="entry name" value="LacI/GalR-like_sensor"/>
</dbReference>
<comment type="caution">
    <text evidence="5">The sequence shown here is derived from an EMBL/GenBank/DDBJ whole genome shotgun (WGS) entry which is preliminary data.</text>
</comment>